<dbReference type="Proteomes" id="UP000001194">
    <property type="component" value="Unassembled WGS sequence"/>
</dbReference>
<gene>
    <name evidence="1" type="ORF">LACBIDRAFT_296042</name>
</gene>
<sequence length="553" mass="62309">MAIPDFDLFYLAQAEPPGHIHTTSLIERSPAAMMALFVSEYSRFRSPLGVGWGSGRNDHVKPVIQHGEALECSDKLTRADITQDHARLACISHRLAQIFLVTTTNQLFELHWSKRIRLIQSGNFRPSRCQRSDDAVAQTSTSRNVTLEETRCRQEPRHFKTTNVHGIMGAVAESRQEHLVSFSALSNSVLSGAAVFEVLNMGGWNFSGLPWFAHVHLETRATPLYFIEVRKVLTSRPSGDKRAVVHSFTHQCCLIISPVACFSDMAEHSRISAPATAASEGDHLFVWLDDNHSPPHEGGHHHHHHHGERPTLTFFGTYTSPAHSDDERPLEAKGTLTFESLKEKFAEGDHGKFKVTKKKDGDEHGYDVEVFITYIKKDGLRGIEVNALNVDELSGWKFSDLPWFVRLRLLLRAKYCILTPAPNSSYNLNNVVKASQLQIEHRSETIRYRKELDGDRLHHTSENLLTHGNKAPKGQWHRPSDLNDSNKHCCLNTSGAGWCGATLTLPSSFSWLSSRRGQLSPLLPTTQLFRTLDQFSQVVQRLRLHAKAEFSRC</sequence>
<reference evidence="1 2" key="1">
    <citation type="journal article" date="2008" name="Nature">
        <title>The genome of Laccaria bicolor provides insights into mycorrhizal symbiosis.</title>
        <authorList>
            <person name="Martin F."/>
            <person name="Aerts A."/>
            <person name="Ahren D."/>
            <person name="Brun A."/>
            <person name="Danchin E.G.J."/>
            <person name="Duchaussoy F."/>
            <person name="Gibon J."/>
            <person name="Kohler A."/>
            <person name="Lindquist E."/>
            <person name="Pereda V."/>
            <person name="Salamov A."/>
            <person name="Shapiro H.J."/>
            <person name="Wuyts J."/>
            <person name="Blaudez D."/>
            <person name="Buee M."/>
            <person name="Brokstein P."/>
            <person name="Canbaeck B."/>
            <person name="Cohen D."/>
            <person name="Courty P.E."/>
            <person name="Coutinho P.M."/>
            <person name="Delaruelle C."/>
            <person name="Detter J.C."/>
            <person name="Deveau A."/>
            <person name="DiFazio S."/>
            <person name="Duplessis S."/>
            <person name="Fraissinet-Tachet L."/>
            <person name="Lucic E."/>
            <person name="Frey-Klett P."/>
            <person name="Fourrey C."/>
            <person name="Feussner I."/>
            <person name="Gay G."/>
            <person name="Grimwood J."/>
            <person name="Hoegger P.J."/>
            <person name="Jain P."/>
            <person name="Kilaru S."/>
            <person name="Labbe J."/>
            <person name="Lin Y.C."/>
            <person name="Legue V."/>
            <person name="Le Tacon F."/>
            <person name="Marmeisse R."/>
            <person name="Melayah D."/>
            <person name="Montanini B."/>
            <person name="Muratet M."/>
            <person name="Nehls U."/>
            <person name="Niculita-Hirzel H."/>
            <person name="Oudot-Le Secq M.P."/>
            <person name="Peter M."/>
            <person name="Quesneville H."/>
            <person name="Rajashekar B."/>
            <person name="Reich M."/>
            <person name="Rouhier N."/>
            <person name="Schmutz J."/>
            <person name="Yin T."/>
            <person name="Chalot M."/>
            <person name="Henrissat B."/>
            <person name="Kuees U."/>
            <person name="Lucas S."/>
            <person name="Van de Peer Y."/>
            <person name="Podila G.K."/>
            <person name="Polle A."/>
            <person name="Pukkila P.J."/>
            <person name="Richardson P.M."/>
            <person name="Rouze P."/>
            <person name="Sanders I.R."/>
            <person name="Stajich J.E."/>
            <person name="Tunlid A."/>
            <person name="Tuskan G."/>
            <person name="Grigoriev I.V."/>
        </authorList>
    </citation>
    <scope>NUCLEOTIDE SEQUENCE [LARGE SCALE GENOMIC DNA]</scope>
    <source>
        <strain evidence="2">S238N-H82 / ATCC MYA-4686</strain>
    </source>
</reference>
<dbReference type="AlphaFoldDB" id="B0E2E7"/>
<name>B0E2E7_LACBS</name>
<dbReference type="KEGG" id="lbc:LACBIDRAFT_296042"/>
<proteinExistence type="predicted"/>
<dbReference type="GeneID" id="6086026"/>
<evidence type="ECO:0000313" key="2">
    <source>
        <dbReference type="Proteomes" id="UP000001194"/>
    </source>
</evidence>
<dbReference type="EMBL" id="DS547180">
    <property type="protein sequence ID" value="EDQ98980.1"/>
    <property type="molecule type" value="Genomic_DNA"/>
</dbReference>
<dbReference type="RefSeq" id="XP_001890382.1">
    <property type="nucleotide sequence ID" value="XM_001890347.1"/>
</dbReference>
<evidence type="ECO:0000313" key="1">
    <source>
        <dbReference type="EMBL" id="EDQ98980.1"/>
    </source>
</evidence>
<dbReference type="InParanoid" id="B0E2E7"/>
<organism evidence="2">
    <name type="scientific">Laccaria bicolor (strain S238N-H82 / ATCC MYA-4686)</name>
    <name type="common">Bicoloured deceiver</name>
    <name type="synonym">Laccaria laccata var. bicolor</name>
    <dbReference type="NCBI Taxonomy" id="486041"/>
    <lineage>
        <taxon>Eukaryota</taxon>
        <taxon>Fungi</taxon>
        <taxon>Dikarya</taxon>
        <taxon>Basidiomycota</taxon>
        <taxon>Agaricomycotina</taxon>
        <taxon>Agaricomycetes</taxon>
        <taxon>Agaricomycetidae</taxon>
        <taxon>Agaricales</taxon>
        <taxon>Agaricineae</taxon>
        <taxon>Hydnangiaceae</taxon>
        <taxon>Laccaria</taxon>
    </lineage>
</organism>
<protein>
    <submittedName>
        <fullName evidence="1">Predicted protein</fullName>
    </submittedName>
</protein>
<accession>B0E2E7</accession>
<keyword evidence="2" id="KW-1185">Reference proteome</keyword>
<dbReference type="HOGENOM" id="CLU_492632_0_0_1"/>